<evidence type="ECO:0000313" key="3">
    <source>
        <dbReference type="Proteomes" id="UP001501237"/>
    </source>
</evidence>
<proteinExistence type="predicted"/>
<organism evidence="2 3">
    <name type="scientific">Actinocorallia longicatena</name>
    <dbReference type="NCBI Taxonomy" id="111803"/>
    <lineage>
        <taxon>Bacteria</taxon>
        <taxon>Bacillati</taxon>
        <taxon>Actinomycetota</taxon>
        <taxon>Actinomycetes</taxon>
        <taxon>Streptosporangiales</taxon>
        <taxon>Thermomonosporaceae</taxon>
        <taxon>Actinocorallia</taxon>
    </lineage>
</organism>
<evidence type="ECO:0008006" key="4">
    <source>
        <dbReference type="Google" id="ProtNLM"/>
    </source>
</evidence>
<keyword evidence="3" id="KW-1185">Reference proteome</keyword>
<gene>
    <name evidence="2" type="ORF">GCM10010468_45740</name>
</gene>
<name>A0ABP6QGP1_9ACTN</name>
<keyword evidence="1" id="KW-0732">Signal</keyword>
<reference evidence="3" key="1">
    <citation type="journal article" date="2019" name="Int. J. Syst. Evol. Microbiol.">
        <title>The Global Catalogue of Microorganisms (GCM) 10K type strain sequencing project: providing services to taxonomists for standard genome sequencing and annotation.</title>
        <authorList>
            <consortium name="The Broad Institute Genomics Platform"/>
            <consortium name="The Broad Institute Genome Sequencing Center for Infectious Disease"/>
            <person name="Wu L."/>
            <person name="Ma J."/>
        </authorList>
    </citation>
    <scope>NUCLEOTIDE SEQUENCE [LARGE SCALE GENOMIC DNA]</scope>
    <source>
        <strain evidence="3">JCM 9377</strain>
    </source>
</reference>
<feature type="chain" id="PRO_5046264393" description="DUF320 domain-containing protein" evidence="1">
    <location>
        <begin position="29"/>
        <end position="79"/>
    </location>
</feature>
<dbReference type="EMBL" id="BAAAUV010000011">
    <property type="protein sequence ID" value="GAA3220885.1"/>
    <property type="molecule type" value="Genomic_DNA"/>
</dbReference>
<evidence type="ECO:0000256" key="1">
    <source>
        <dbReference type="SAM" id="SignalP"/>
    </source>
</evidence>
<sequence length="79" mass="7770">MMKRLAATGILTGAIGGVLFGAAAPAMAGDDDPSTVQIIGVQTCRGIDVAGIGAAIHNILGVTDESGDCVNGSTVVDRD</sequence>
<protein>
    <recommendedName>
        <fullName evidence="4">DUF320 domain-containing protein</fullName>
    </recommendedName>
</protein>
<dbReference type="Proteomes" id="UP001501237">
    <property type="component" value="Unassembled WGS sequence"/>
</dbReference>
<dbReference type="RefSeq" id="WP_344831687.1">
    <property type="nucleotide sequence ID" value="NZ_BAAAUV010000011.1"/>
</dbReference>
<accession>A0ABP6QGP1</accession>
<evidence type="ECO:0000313" key="2">
    <source>
        <dbReference type="EMBL" id="GAA3220885.1"/>
    </source>
</evidence>
<feature type="signal peptide" evidence="1">
    <location>
        <begin position="1"/>
        <end position="28"/>
    </location>
</feature>
<comment type="caution">
    <text evidence="2">The sequence shown here is derived from an EMBL/GenBank/DDBJ whole genome shotgun (WGS) entry which is preliminary data.</text>
</comment>